<organism evidence="1 2">
    <name type="scientific">Hymenobacter duratus</name>
    <dbReference type="NCBI Taxonomy" id="2771356"/>
    <lineage>
        <taxon>Bacteria</taxon>
        <taxon>Pseudomonadati</taxon>
        <taxon>Bacteroidota</taxon>
        <taxon>Cytophagia</taxon>
        <taxon>Cytophagales</taxon>
        <taxon>Hymenobacteraceae</taxon>
        <taxon>Hymenobacter</taxon>
    </lineage>
</organism>
<dbReference type="Proteomes" id="UP000642468">
    <property type="component" value="Unassembled WGS sequence"/>
</dbReference>
<dbReference type="EMBL" id="JACWZZ010000002">
    <property type="protein sequence ID" value="MBD2715282.1"/>
    <property type="molecule type" value="Genomic_DNA"/>
</dbReference>
<gene>
    <name evidence="1" type="ORF">IC231_09560</name>
</gene>
<keyword evidence="2" id="KW-1185">Reference proteome</keyword>
<reference evidence="1 2" key="1">
    <citation type="submission" date="2020-09" db="EMBL/GenBank/DDBJ databases">
        <authorList>
            <person name="Kim M.K."/>
        </authorList>
    </citation>
    <scope>NUCLEOTIDE SEQUENCE [LARGE SCALE GENOMIC DNA]</scope>
    <source>
        <strain evidence="1 2">BT646</strain>
    </source>
</reference>
<evidence type="ECO:0008006" key="3">
    <source>
        <dbReference type="Google" id="ProtNLM"/>
    </source>
</evidence>
<evidence type="ECO:0000313" key="2">
    <source>
        <dbReference type="Proteomes" id="UP000642468"/>
    </source>
</evidence>
<comment type="caution">
    <text evidence="1">The sequence shown here is derived from an EMBL/GenBank/DDBJ whole genome shotgun (WGS) entry which is preliminary data.</text>
</comment>
<protein>
    <recommendedName>
        <fullName evidence="3">Glycine-rich domain-containing protein-like</fullName>
    </recommendedName>
</protein>
<accession>A0ABR8JEJ8</accession>
<sequence>MPLLQPELWDKIQRFELDDPAAALSFTSRLARENGWSLTFSLRAVAEYKRFIFLLCTTNQPLTPSDEVDQVWHLHLLYTRSYWIDFCQYTLQKVIHHGPTHGDRQERAKFNNWYDQTLKCYAEVFGQLPPPDLWPSPAVRFRPSRFQRVNLSTKWLAPRFSLPWYRK</sequence>
<proteinExistence type="predicted"/>
<name>A0ABR8JEJ8_9BACT</name>
<evidence type="ECO:0000313" key="1">
    <source>
        <dbReference type="EMBL" id="MBD2715282.1"/>
    </source>
</evidence>